<feature type="domain" description="DUF7869" evidence="2">
    <location>
        <begin position="108"/>
        <end position="198"/>
    </location>
</feature>
<organism evidence="3 4">
    <name type="scientific">Dryococelus australis</name>
    <dbReference type="NCBI Taxonomy" id="614101"/>
    <lineage>
        <taxon>Eukaryota</taxon>
        <taxon>Metazoa</taxon>
        <taxon>Ecdysozoa</taxon>
        <taxon>Arthropoda</taxon>
        <taxon>Hexapoda</taxon>
        <taxon>Insecta</taxon>
        <taxon>Pterygota</taxon>
        <taxon>Neoptera</taxon>
        <taxon>Polyneoptera</taxon>
        <taxon>Phasmatodea</taxon>
        <taxon>Verophasmatodea</taxon>
        <taxon>Anareolatae</taxon>
        <taxon>Phasmatidae</taxon>
        <taxon>Eurycanthinae</taxon>
        <taxon>Dryococelus</taxon>
    </lineage>
</organism>
<gene>
    <name evidence="3" type="ORF">PR048_015221</name>
</gene>
<evidence type="ECO:0000313" key="3">
    <source>
        <dbReference type="EMBL" id="KAJ8883378.1"/>
    </source>
</evidence>
<dbReference type="EMBL" id="JARBHB010000005">
    <property type="protein sequence ID" value="KAJ8883378.1"/>
    <property type="molecule type" value="Genomic_DNA"/>
</dbReference>
<reference evidence="3 4" key="1">
    <citation type="submission" date="2023-02" db="EMBL/GenBank/DDBJ databases">
        <title>LHISI_Scaffold_Assembly.</title>
        <authorList>
            <person name="Stuart O.P."/>
            <person name="Cleave R."/>
            <person name="Magrath M.J.L."/>
            <person name="Mikheyev A.S."/>
        </authorList>
    </citation>
    <scope>NUCLEOTIDE SEQUENCE [LARGE SCALE GENOMIC DNA]</scope>
    <source>
        <strain evidence="3">Daus_M_001</strain>
        <tissue evidence="3">Leg muscle</tissue>
    </source>
</reference>
<keyword evidence="4" id="KW-1185">Reference proteome</keyword>
<feature type="compositionally biased region" description="Basic and acidic residues" evidence="1">
    <location>
        <begin position="298"/>
        <end position="318"/>
    </location>
</feature>
<dbReference type="PANTHER" id="PTHR10773">
    <property type="entry name" value="DNA-DIRECTED RNA POLYMERASES I, II, AND III SUBUNIT RPABC2"/>
    <property type="match status" value="1"/>
</dbReference>
<name>A0ABQ9HGC0_9NEOP</name>
<evidence type="ECO:0000259" key="2">
    <source>
        <dbReference type="Pfam" id="PF25273"/>
    </source>
</evidence>
<protein>
    <recommendedName>
        <fullName evidence="2">DUF7869 domain-containing protein</fullName>
    </recommendedName>
</protein>
<dbReference type="InterPro" id="IPR057191">
    <property type="entry name" value="DUF7869"/>
</dbReference>
<evidence type="ECO:0000256" key="1">
    <source>
        <dbReference type="SAM" id="MobiDB-lite"/>
    </source>
</evidence>
<feature type="region of interest" description="Disordered" evidence="1">
    <location>
        <begin position="296"/>
        <end position="318"/>
    </location>
</feature>
<sequence>MYELYKQKLNSENPVSKSVYRREFLDHNLKFKKPRVDTCKTCDSFNYHQDIADCHYEYKRRDKEMAANAEGMIVVAVCDLQQCLPTPDLTSSISFYKRKLWTSELLQENFCYVWYEGIAQRGSNEIASCLMKFLMDLSESVECVIIYSNTSSGQNRNMILPLMYNTVLQRKEILMEIRHKYLVPGHTHLECDVDHALIERARKSHNGTVVVPQYWMMVVRMPAKHFTVIPMGQINSFSFSILLKDIFVNRTVDTENTSFLGAVFFGLQITKDYGIFQFKYSLNIKEPFGSCSVRRKGRQSDESSHCVRYASEDSKEEM</sequence>
<proteinExistence type="predicted"/>
<dbReference type="Pfam" id="PF25273">
    <property type="entry name" value="DUF7869"/>
    <property type="match status" value="1"/>
</dbReference>
<dbReference type="PANTHER" id="PTHR10773:SF19">
    <property type="match status" value="1"/>
</dbReference>
<evidence type="ECO:0000313" key="4">
    <source>
        <dbReference type="Proteomes" id="UP001159363"/>
    </source>
</evidence>
<comment type="caution">
    <text evidence="3">The sequence shown here is derived from an EMBL/GenBank/DDBJ whole genome shotgun (WGS) entry which is preliminary data.</text>
</comment>
<dbReference type="Proteomes" id="UP001159363">
    <property type="component" value="Chromosome 4"/>
</dbReference>
<accession>A0ABQ9HGC0</accession>